<dbReference type="InterPro" id="IPR023213">
    <property type="entry name" value="CAT-like_dom_sf"/>
</dbReference>
<protein>
    <submittedName>
        <fullName evidence="1">Uncharacterized protein</fullName>
    </submittedName>
</protein>
<evidence type="ECO:0000313" key="2">
    <source>
        <dbReference type="Proteomes" id="UP001143548"/>
    </source>
</evidence>
<organism evidence="1 2">
    <name type="scientific">Aspergillus brasiliensis</name>
    <dbReference type="NCBI Taxonomy" id="319629"/>
    <lineage>
        <taxon>Eukaryota</taxon>
        <taxon>Fungi</taxon>
        <taxon>Dikarya</taxon>
        <taxon>Ascomycota</taxon>
        <taxon>Pezizomycotina</taxon>
        <taxon>Eurotiomycetes</taxon>
        <taxon>Eurotiomycetidae</taxon>
        <taxon>Eurotiales</taxon>
        <taxon>Aspergillaceae</taxon>
        <taxon>Aspergillus</taxon>
        <taxon>Aspergillus subgen. Circumdati</taxon>
    </lineage>
</organism>
<evidence type="ECO:0000313" key="1">
    <source>
        <dbReference type="EMBL" id="GKZ24037.1"/>
    </source>
</evidence>
<name>A0A9W6DR57_9EURO</name>
<dbReference type="AlphaFoldDB" id="A0A9W6DR57"/>
<accession>A0A9W6DR57</accession>
<sequence>MAKPSDEVELAPTDLGLARFVEAHLAIVLRTKPNPQNCERAVQRLLAAYPMLAMRMDFWRTKFLSCEYPPKIYHSRAVKKDLNQVLPCRTAEVGSPPVQLIDTQLLADCLNFNRDTWGEICALHWIVESFFVLLSGREVPAVSPIRSNVAFNPESIDGWKALSASGTTHPVAKDHQQDMVAGWFRTISSGVQQMLWSVYDAPSPRRQVHRSLFIPQCIVDHWVQKAQEAGVRVTEHDLLMGFIYEGKATYQALSTAPHFSFFIGFRQHLQSPSPLGNTWFLIPIPDLYKSKSKASPSTTPYKNHSSSNLLPALLLHAQLIRHTITQCRHPACFPEIHEQHRQLGTTPWRPRPFGTHTPHLKVSCWTKQPWYDLDCAGQNPVFTDMELRFYRLFDLLGVHGANDFVGTIKCTGSNNETLAGGKEGYWVAGQLAEITWATMFDMLTTFSTTTATEPSART</sequence>
<dbReference type="Gene3D" id="3.30.559.10">
    <property type="entry name" value="Chloramphenicol acetyltransferase-like domain"/>
    <property type="match status" value="1"/>
</dbReference>
<reference evidence="1" key="1">
    <citation type="submission" date="2022-07" db="EMBL/GenBank/DDBJ databases">
        <title>Taxonomy of Aspergillus series Nigri: significant species reduction supported by multi-species coalescent approaches.</title>
        <authorList>
            <person name="Bian C."/>
            <person name="Kusuya Y."/>
            <person name="Sklenar F."/>
            <person name="D'hooge E."/>
            <person name="Yaguchi T."/>
            <person name="Takahashi H."/>
            <person name="Hubka V."/>
        </authorList>
    </citation>
    <scope>NUCLEOTIDE SEQUENCE</scope>
    <source>
        <strain evidence="1">CBS 733.88</strain>
    </source>
</reference>
<dbReference type="Proteomes" id="UP001143548">
    <property type="component" value="Unassembled WGS sequence"/>
</dbReference>
<proteinExistence type="predicted"/>
<dbReference type="EMBL" id="BROQ01000078">
    <property type="protein sequence ID" value="GKZ24037.1"/>
    <property type="molecule type" value="Genomic_DNA"/>
</dbReference>
<gene>
    <name evidence="1" type="ORF">AbraCBS73388_010650</name>
</gene>
<comment type="caution">
    <text evidence="1">The sequence shown here is derived from an EMBL/GenBank/DDBJ whole genome shotgun (WGS) entry which is preliminary data.</text>
</comment>